<proteinExistence type="predicted"/>
<keyword evidence="4" id="KW-1185">Reference proteome</keyword>
<reference evidence="3 4" key="1">
    <citation type="submission" date="2024-09" db="EMBL/GenBank/DDBJ databases">
        <title>Rethinking Asexuality: The Enigmatic Case of Functional Sexual Genes in Lepraria (Stereocaulaceae).</title>
        <authorList>
            <person name="Doellman M."/>
            <person name="Sun Y."/>
            <person name="Barcenas-Pena A."/>
            <person name="Lumbsch H.T."/>
            <person name="Grewe F."/>
        </authorList>
    </citation>
    <scope>NUCLEOTIDE SEQUENCE [LARGE SCALE GENOMIC DNA]</scope>
    <source>
        <strain evidence="3 4">Grewe 0041</strain>
    </source>
</reference>
<keyword evidence="2" id="KW-0472">Membrane</keyword>
<evidence type="ECO:0000256" key="2">
    <source>
        <dbReference type="SAM" id="Phobius"/>
    </source>
</evidence>
<feature type="compositionally biased region" description="Low complexity" evidence="1">
    <location>
        <begin position="284"/>
        <end position="299"/>
    </location>
</feature>
<name>A0ABR4AYT7_9LECA</name>
<dbReference type="SUPFAM" id="SSF48452">
    <property type="entry name" value="TPR-like"/>
    <property type="match status" value="1"/>
</dbReference>
<evidence type="ECO:0008006" key="5">
    <source>
        <dbReference type="Google" id="ProtNLM"/>
    </source>
</evidence>
<evidence type="ECO:0000313" key="4">
    <source>
        <dbReference type="Proteomes" id="UP001590951"/>
    </source>
</evidence>
<feature type="region of interest" description="Disordered" evidence="1">
    <location>
        <begin position="283"/>
        <end position="303"/>
    </location>
</feature>
<comment type="caution">
    <text evidence="3">The sequence shown here is derived from an EMBL/GenBank/DDBJ whole genome shotgun (WGS) entry which is preliminary data.</text>
</comment>
<accession>A0ABR4AYT7</accession>
<dbReference type="Gene3D" id="1.25.40.10">
    <property type="entry name" value="Tetratricopeptide repeat domain"/>
    <property type="match status" value="1"/>
</dbReference>
<feature type="transmembrane region" description="Helical" evidence="2">
    <location>
        <begin position="416"/>
        <end position="433"/>
    </location>
</feature>
<feature type="transmembrane region" description="Helical" evidence="2">
    <location>
        <begin position="503"/>
        <end position="524"/>
    </location>
</feature>
<dbReference type="InterPro" id="IPR045153">
    <property type="entry name" value="Est1/Ebs1-like"/>
</dbReference>
<feature type="transmembrane region" description="Helical" evidence="2">
    <location>
        <begin position="383"/>
        <end position="409"/>
    </location>
</feature>
<evidence type="ECO:0000313" key="3">
    <source>
        <dbReference type="EMBL" id="KAL2049789.1"/>
    </source>
</evidence>
<dbReference type="PANTHER" id="PTHR15696:SF0">
    <property type="entry name" value="TELOMERASE-BINDING PROTEIN EST1A"/>
    <property type="match status" value="1"/>
</dbReference>
<protein>
    <recommendedName>
        <fullName evidence="5">DNA/RNA-binding domain-containing protein</fullName>
    </recommendedName>
</protein>
<gene>
    <name evidence="3" type="ORF">ABVK25_009884</name>
</gene>
<evidence type="ECO:0000256" key="1">
    <source>
        <dbReference type="SAM" id="MobiDB-lite"/>
    </source>
</evidence>
<feature type="transmembrane region" description="Helical" evidence="2">
    <location>
        <begin position="439"/>
        <end position="459"/>
    </location>
</feature>
<keyword evidence="2" id="KW-1133">Transmembrane helix</keyword>
<dbReference type="Proteomes" id="UP001590951">
    <property type="component" value="Unassembled WGS sequence"/>
</dbReference>
<feature type="transmembrane region" description="Helical" evidence="2">
    <location>
        <begin position="471"/>
        <end position="491"/>
    </location>
</feature>
<keyword evidence="2" id="KW-0812">Transmembrane</keyword>
<dbReference type="PANTHER" id="PTHR15696">
    <property type="entry name" value="SMG-7 SUPPRESSOR WITH MORPHOLOGICAL EFFECT ON GENITALIA PROTEIN 7"/>
    <property type="match status" value="1"/>
</dbReference>
<sequence length="582" mass="64985">MAEGLEAEPEMLLQPETRPISHEQLVIEVKGIYAGLVMVEAKCIDIDERQSAAAQEKYPSRRVNLKNDQWQSLITSHKQLLHERHDFFLASQHPSASPALSRIAAKYGMPARMWRHGIHAFLEVLRHRLPESLEHMLAFIYIAYTMTALLYETVSTFEDTWIECLGDLDRYRMAIEDDEFKDREVWSDVTCFWYNKAADKSPSVGRLYHHLAILARPHPLVELSLYVRALTCVSPFGRAGEARSPPGRYDIQHRAKSKSAGNCAIVSHFTTLSDQYISKHKEQSSISSSGSNAGSIQDSDNQRESTFKTISQDECSAKRWLISAVFSHLCPRIYQKGIRLREQLASCSGLLSARILLSFSLIVPTTARTIPKTTESAEIASSITVAASSLTGLSYVAFLAAVLSVAFYMAALRDPISVWGCMMSIWAFGWWAIKDDAHTTLWDCGTVFALWTISTFYYGQAAFRKYRISSSTSLVVILGALLLDVATVSMITPTEASTAQSGLLLSLSLPFTTLTLAAIVYLLATIQAYPAVEHDHQLEAGIQVSNHNVQHHPQPQRQYLYQPAAEHYCKYAELPTTTAGSH</sequence>
<organism evidence="3 4">
    <name type="scientific">Lepraria finkii</name>
    <dbReference type="NCBI Taxonomy" id="1340010"/>
    <lineage>
        <taxon>Eukaryota</taxon>
        <taxon>Fungi</taxon>
        <taxon>Dikarya</taxon>
        <taxon>Ascomycota</taxon>
        <taxon>Pezizomycotina</taxon>
        <taxon>Lecanoromycetes</taxon>
        <taxon>OSLEUM clade</taxon>
        <taxon>Lecanoromycetidae</taxon>
        <taxon>Lecanorales</taxon>
        <taxon>Lecanorineae</taxon>
        <taxon>Stereocaulaceae</taxon>
        <taxon>Lepraria</taxon>
    </lineage>
</organism>
<dbReference type="EMBL" id="JBHFEH010000057">
    <property type="protein sequence ID" value="KAL2049789.1"/>
    <property type="molecule type" value="Genomic_DNA"/>
</dbReference>
<dbReference type="InterPro" id="IPR011990">
    <property type="entry name" value="TPR-like_helical_dom_sf"/>
</dbReference>